<gene>
    <name evidence="1" type="ORF">BDM02DRAFT_3189684</name>
</gene>
<keyword evidence="2" id="KW-1185">Reference proteome</keyword>
<name>A0ACB6Z7H8_THEGA</name>
<evidence type="ECO:0000313" key="1">
    <source>
        <dbReference type="EMBL" id="KAF9645487.1"/>
    </source>
</evidence>
<comment type="caution">
    <text evidence="1">The sequence shown here is derived from an EMBL/GenBank/DDBJ whole genome shotgun (WGS) entry which is preliminary data.</text>
</comment>
<protein>
    <submittedName>
        <fullName evidence="1">Uncharacterized protein</fullName>
    </submittedName>
</protein>
<proteinExistence type="predicted"/>
<evidence type="ECO:0000313" key="2">
    <source>
        <dbReference type="Proteomes" id="UP000886501"/>
    </source>
</evidence>
<dbReference type="Proteomes" id="UP000886501">
    <property type="component" value="Unassembled WGS sequence"/>
</dbReference>
<organism evidence="1 2">
    <name type="scientific">Thelephora ganbajun</name>
    <name type="common">Ganba fungus</name>
    <dbReference type="NCBI Taxonomy" id="370292"/>
    <lineage>
        <taxon>Eukaryota</taxon>
        <taxon>Fungi</taxon>
        <taxon>Dikarya</taxon>
        <taxon>Basidiomycota</taxon>
        <taxon>Agaricomycotina</taxon>
        <taxon>Agaricomycetes</taxon>
        <taxon>Thelephorales</taxon>
        <taxon>Thelephoraceae</taxon>
        <taxon>Thelephora</taxon>
    </lineage>
</organism>
<reference evidence="1" key="2">
    <citation type="journal article" date="2020" name="Nat. Commun.">
        <title>Large-scale genome sequencing of mycorrhizal fungi provides insights into the early evolution of symbiotic traits.</title>
        <authorList>
            <person name="Miyauchi S."/>
            <person name="Kiss E."/>
            <person name="Kuo A."/>
            <person name="Drula E."/>
            <person name="Kohler A."/>
            <person name="Sanchez-Garcia M."/>
            <person name="Morin E."/>
            <person name="Andreopoulos B."/>
            <person name="Barry K.W."/>
            <person name="Bonito G."/>
            <person name="Buee M."/>
            <person name="Carver A."/>
            <person name="Chen C."/>
            <person name="Cichocki N."/>
            <person name="Clum A."/>
            <person name="Culley D."/>
            <person name="Crous P.W."/>
            <person name="Fauchery L."/>
            <person name="Girlanda M."/>
            <person name="Hayes R.D."/>
            <person name="Keri Z."/>
            <person name="LaButti K."/>
            <person name="Lipzen A."/>
            <person name="Lombard V."/>
            <person name="Magnuson J."/>
            <person name="Maillard F."/>
            <person name="Murat C."/>
            <person name="Nolan M."/>
            <person name="Ohm R.A."/>
            <person name="Pangilinan J."/>
            <person name="Pereira M.F."/>
            <person name="Perotto S."/>
            <person name="Peter M."/>
            <person name="Pfister S."/>
            <person name="Riley R."/>
            <person name="Sitrit Y."/>
            <person name="Stielow J.B."/>
            <person name="Szollosi G."/>
            <person name="Zifcakova L."/>
            <person name="Stursova M."/>
            <person name="Spatafora J.W."/>
            <person name="Tedersoo L."/>
            <person name="Vaario L.M."/>
            <person name="Yamada A."/>
            <person name="Yan M."/>
            <person name="Wang P."/>
            <person name="Xu J."/>
            <person name="Bruns T."/>
            <person name="Baldrian P."/>
            <person name="Vilgalys R."/>
            <person name="Dunand C."/>
            <person name="Henrissat B."/>
            <person name="Grigoriev I.V."/>
            <person name="Hibbett D."/>
            <person name="Nagy L.G."/>
            <person name="Martin F.M."/>
        </authorList>
    </citation>
    <scope>NUCLEOTIDE SEQUENCE</scope>
    <source>
        <strain evidence="1">P2</strain>
    </source>
</reference>
<sequence>MVDKKDIGTGHIRNADSVGSRRSVLDFVRARFRRFIRNPVVVWFAGIAVTILVVIMLMILLLNIGVVGVDDLLADIPLNVTGIAIIGHIYHLDLETRALSISWVLAGCGDYRLPSYPDHFGRTFTTCSPPDRPVDVYFDRSREAVFSYDPTMLPQNRSTHQSFYIPNFMEFPQDHRLAVYAGAVYIPPPVDARHWFDQPILAPYDDYVLDVEAFVIDTATNQSLSILKLSAADPTDNFYAGDQVDWETENTFNGGRVSSKHFRMRVKRSFLSKIFTTILLIVNWFLTAGCLRITLLSVVGHKKIGEGVLLLPITVILTIPALRQLYVGSPPFGILIDVVGLFLQIIIVSLCSLVLLMRIVRDRKRALERGKEKTQEEGLYQDNAIMEEDETAQRLYRDDDDDDEHV</sequence>
<reference evidence="1" key="1">
    <citation type="submission" date="2019-10" db="EMBL/GenBank/DDBJ databases">
        <authorList>
            <consortium name="DOE Joint Genome Institute"/>
            <person name="Kuo A."/>
            <person name="Miyauchi S."/>
            <person name="Kiss E."/>
            <person name="Drula E."/>
            <person name="Kohler A."/>
            <person name="Sanchez-Garcia M."/>
            <person name="Andreopoulos B."/>
            <person name="Barry K.W."/>
            <person name="Bonito G."/>
            <person name="Buee M."/>
            <person name="Carver A."/>
            <person name="Chen C."/>
            <person name="Cichocki N."/>
            <person name="Clum A."/>
            <person name="Culley D."/>
            <person name="Crous P.W."/>
            <person name="Fauchery L."/>
            <person name="Girlanda M."/>
            <person name="Hayes R."/>
            <person name="Keri Z."/>
            <person name="Labutti K."/>
            <person name="Lipzen A."/>
            <person name="Lombard V."/>
            <person name="Magnuson J."/>
            <person name="Maillard F."/>
            <person name="Morin E."/>
            <person name="Murat C."/>
            <person name="Nolan M."/>
            <person name="Ohm R."/>
            <person name="Pangilinan J."/>
            <person name="Pereira M."/>
            <person name="Perotto S."/>
            <person name="Peter M."/>
            <person name="Riley R."/>
            <person name="Sitrit Y."/>
            <person name="Stielow B."/>
            <person name="Szollosi G."/>
            <person name="Zifcakova L."/>
            <person name="Stursova M."/>
            <person name="Spatafora J.W."/>
            <person name="Tedersoo L."/>
            <person name="Vaario L.-M."/>
            <person name="Yamada A."/>
            <person name="Yan M."/>
            <person name="Wang P."/>
            <person name="Xu J."/>
            <person name="Bruns T."/>
            <person name="Baldrian P."/>
            <person name="Vilgalys R."/>
            <person name="Henrissat B."/>
            <person name="Grigoriev I.V."/>
            <person name="Hibbett D."/>
            <person name="Nagy L.G."/>
            <person name="Martin F.M."/>
        </authorList>
    </citation>
    <scope>NUCLEOTIDE SEQUENCE</scope>
    <source>
        <strain evidence="1">P2</strain>
    </source>
</reference>
<dbReference type="EMBL" id="MU118089">
    <property type="protein sequence ID" value="KAF9645487.1"/>
    <property type="molecule type" value="Genomic_DNA"/>
</dbReference>
<accession>A0ACB6Z7H8</accession>